<evidence type="ECO:0000313" key="2">
    <source>
        <dbReference type="EMBL" id="OTA29238.1"/>
    </source>
</evidence>
<feature type="compositionally biased region" description="Low complexity" evidence="1">
    <location>
        <begin position="110"/>
        <end position="128"/>
    </location>
</feature>
<sequence>MTTVLQPSVVENALEDVHIQYGDVKITLPNLQDSGRLPIVLLQAGVIASGGWERLTSDQQTDVMASFLAYFMRDYPQLVAEIDRKSGDKIKDFERIVQAWAEGSKTDPKASSSLTSGTASAPLSNTIG</sequence>
<evidence type="ECO:0000313" key="3">
    <source>
        <dbReference type="Proteomes" id="UP000243540"/>
    </source>
</evidence>
<protein>
    <submittedName>
        <fullName evidence="2">Uncharacterized protein</fullName>
    </submittedName>
</protein>
<dbReference type="Proteomes" id="UP000243540">
    <property type="component" value="Unassembled WGS sequence"/>
</dbReference>
<reference evidence="2 3" key="1">
    <citation type="submission" date="2017-04" db="EMBL/GenBank/DDBJ databases">
        <title>Draft genome sequences of Alloscardovia macacae UMA81211 and UMA81212 isolated from the feces of a rhesus macaque (Macaca mulatta).</title>
        <authorList>
            <person name="Albert K."/>
            <person name="Sela D.A."/>
        </authorList>
    </citation>
    <scope>NUCLEOTIDE SEQUENCE [LARGE SCALE GENOMIC DNA]</scope>
    <source>
        <strain evidence="2 3">UMA81212</strain>
    </source>
</reference>
<dbReference type="RefSeq" id="WP_086106490.1">
    <property type="nucleotide sequence ID" value="NZ_NEKB01000003.1"/>
</dbReference>
<name>A0A1Y2SVE4_9BIFI</name>
<gene>
    <name evidence="2" type="ORF">B9T39_03730</name>
</gene>
<dbReference type="STRING" id="1160091.B9T39_03730"/>
<organism evidence="2 3">
    <name type="scientific">Alloscardovia macacae</name>
    <dbReference type="NCBI Taxonomy" id="1160091"/>
    <lineage>
        <taxon>Bacteria</taxon>
        <taxon>Bacillati</taxon>
        <taxon>Actinomycetota</taxon>
        <taxon>Actinomycetes</taxon>
        <taxon>Bifidobacteriales</taxon>
        <taxon>Bifidobacteriaceae</taxon>
        <taxon>Alloscardovia</taxon>
    </lineage>
</organism>
<comment type="caution">
    <text evidence="2">The sequence shown here is derived from an EMBL/GenBank/DDBJ whole genome shotgun (WGS) entry which is preliminary data.</text>
</comment>
<dbReference type="AlphaFoldDB" id="A0A1Y2SVE4"/>
<proteinExistence type="predicted"/>
<accession>A0A1Y2SVE4</accession>
<dbReference type="OrthoDB" id="3232464at2"/>
<dbReference type="EMBL" id="NEKC01000007">
    <property type="protein sequence ID" value="OTA29238.1"/>
    <property type="molecule type" value="Genomic_DNA"/>
</dbReference>
<evidence type="ECO:0000256" key="1">
    <source>
        <dbReference type="SAM" id="MobiDB-lite"/>
    </source>
</evidence>
<feature type="region of interest" description="Disordered" evidence="1">
    <location>
        <begin position="103"/>
        <end position="128"/>
    </location>
</feature>